<evidence type="ECO:0000256" key="6">
    <source>
        <dbReference type="ARBA" id="ARBA00022989"/>
    </source>
</evidence>
<evidence type="ECO:0000256" key="1">
    <source>
        <dbReference type="ARBA" id="ARBA00004651"/>
    </source>
</evidence>
<sequence>MASPRFCDTCRRAYRRGGSCGWPRRLHRPRRSPSGSSGCRGRPAHNPSAGGPGRRPSRHPKRSPRPHSNRPPGTPLRAVHGVDRRAPIHRLDSVENTVTRIFHSASTVRGYLAQRSTRQYRLQLGVVFLLGLISVLALANLLFGAVTLSAERVWFATVGQGDSAIGDPVAEEIIWNLRLPRLLVGALIGVHFAIAGSLLQAVLRNPLADSGVIGINAGAGLAAVLAFAVAERLAGDANPYLRAALSLDWLPLIACGGGIVAAAVVYRLSWNGGSTPVRLVLMGIAVAGLLSALTTGILAGWAQASTETALAWLSGSLYGRDWAHLSTLLPWTIAGLFLLPLLLRGANLLQLGDEVAATRGLRVERSRFALLLVAVLFAASAVGIVGPVGFVGLIVAHIARLMVGPDIKHQLIVSPLLGALLVLAADLIGRLVLVPAELPIGVVTSLLGVPFFLALLARRR</sequence>
<evidence type="ECO:0000256" key="4">
    <source>
        <dbReference type="ARBA" id="ARBA00022475"/>
    </source>
</evidence>
<evidence type="ECO:0000313" key="11">
    <source>
        <dbReference type="Proteomes" id="UP000427716"/>
    </source>
</evidence>
<feature type="region of interest" description="Disordered" evidence="8">
    <location>
        <begin position="14"/>
        <end position="82"/>
    </location>
</feature>
<feature type="transmembrane region" description="Helical" evidence="9">
    <location>
        <begin position="280"/>
        <end position="302"/>
    </location>
</feature>
<dbReference type="CDD" id="cd06550">
    <property type="entry name" value="TM_ABC_iron-siderophores_like"/>
    <property type="match status" value="1"/>
</dbReference>
<feature type="transmembrane region" description="Helical" evidence="9">
    <location>
        <begin position="182"/>
        <end position="203"/>
    </location>
</feature>
<dbReference type="Pfam" id="PF01032">
    <property type="entry name" value="FecCD"/>
    <property type="match status" value="1"/>
</dbReference>
<evidence type="ECO:0000256" key="7">
    <source>
        <dbReference type="ARBA" id="ARBA00023136"/>
    </source>
</evidence>
<dbReference type="InterPro" id="IPR000522">
    <property type="entry name" value="ABC_transptr_permease_BtuC"/>
</dbReference>
<keyword evidence="7 9" id="KW-0472">Membrane</keyword>
<feature type="transmembrane region" description="Helical" evidence="9">
    <location>
        <begin position="368"/>
        <end position="399"/>
    </location>
</feature>
<evidence type="ECO:0000256" key="8">
    <source>
        <dbReference type="SAM" id="MobiDB-lite"/>
    </source>
</evidence>
<dbReference type="GO" id="GO:0005886">
    <property type="term" value="C:plasma membrane"/>
    <property type="evidence" value="ECO:0007669"/>
    <property type="project" value="UniProtKB-SubCell"/>
</dbReference>
<keyword evidence="11" id="KW-1185">Reference proteome</keyword>
<evidence type="ECO:0000256" key="3">
    <source>
        <dbReference type="ARBA" id="ARBA00022448"/>
    </source>
</evidence>
<dbReference type="PANTHER" id="PTHR30472">
    <property type="entry name" value="FERRIC ENTEROBACTIN TRANSPORT SYSTEM PERMEASE PROTEIN"/>
    <property type="match status" value="1"/>
</dbReference>
<dbReference type="Proteomes" id="UP000427716">
    <property type="component" value="Chromosome"/>
</dbReference>
<dbReference type="EMBL" id="CP046415">
    <property type="protein sequence ID" value="QGT78871.1"/>
    <property type="molecule type" value="Genomic_DNA"/>
</dbReference>
<dbReference type="InterPro" id="IPR037294">
    <property type="entry name" value="ABC_BtuC-like"/>
</dbReference>
<gene>
    <name evidence="10" type="ORF">GM160_08160</name>
</gene>
<dbReference type="Gene3D" id="1.10.3470.10">
    <property type="entry name" value="ABC transporter involved in vitamin B12 uptake, BtuC"/>
    <property type="match status" value="1"/>
</dbReference>
<dbReference type="SUPFAM" id="SSF81345">
    <property type="entry name" value="ABC transporter involved in vitamin B12 uptake, BtuC"/>
    <property type="match status" value="1"/>
</dbReference>
<dbReference type="FunFam" id="1.10.3470.10:FF:000001">
    <property type="entry name" value="Vitamin B12 ABC transporter permease BtuC"/>
    <property type="match status" value="1"/>
</dbReference>
<evidence type="ECO:0000256" key="2">
    <source>
        <dbReference type="ARBA" id="ARBA00007935"/>
    </source>
</evidence>
<evidence type="ECO:0000313" key="10">
    <source>
        <dbReference type="EMBL" id="QGT78871.1"/>
    </source>
</evidence>
<evidence type="ECO:0000256" key="9">
    <source>
        <dbReference type="SAM" id="Phobius"/>
    </source>
</evidence>
<keyword evidence="4" id="KW-1003">Cell membrane</keyword>
<feature type="transmembrane region" description="Helical" evidence="9">
    <location>
        <begin position="322"/>
        <end position="343"/>
    </location>
</feature>
<comment type="subcellular location">
    <subcellularLocation>
        <location evidence="1">Cell membrane</location>
        <topology evidence="1">Multi-pass membrane protein</topology>
    </subcellularLocation>
</comment>
<feature type="transmembrane region" description="Helical" evidence="9">
    <location>
        <begin position="411"/>
        <end position="433"/>
    </location>
</feature>
<accession>A0A6I6D610</accession>
<feature type="transmembrane region" description="Helical" evidence="9">
    <location>
        <begin position="124"/>
        <end position="146"/>
    </location>
</feature>
<feature type="transmembrane region" description="Helical" evidence="9">
    <location>
        <begin position="210"/>
        <end position="229"/>
    </location>
</feature>
<dbReference type="PANTHER" id="PTHR30472:SF24">
    <property type="entry name" value="FERRIC ENTEROBACTIN TRANSPORT SYSTEM PERMEASE PROTEIN FEPG"/>
    <property type="match status" value="1"/>
</dbReference>
<evidence type="ECO:0000256" key="5">
    <source>
        <dbReference type="ARBA" id="ARBA00022692"/>
    </source>
</evidence>
<keyword evidence="5 9" id="KW-0812">Transmembrane</keyword>
<feature type="transmembrane region" description="Helical" evidence="9">
    <location>
        <begin position="249"/>
        <end position="268"/>
    </location>
</feature>
<dbReference type="GO" id="GO:0022857">
    <property type="term" value="F:transmembrane transporter activity"/>
    <property type="evidence" value="ECO:0007669"/>
    <property type="project" value="InterPro"/>
</dbReference>
<keyword evidence="3" id="KW-0813">Transport</keyword>
<feature type="compositionally biased region" description="Low complexity" evidence="8">
    <location>
        <begin position="32"/>
        <end position="41"/>
    </location>
</feature>
<dbReference type="KEGG" id="ghl:GM160_08160"/>
<dbReference type="AlphaFoldDB" id="A0A6I6D610"/>
<reference evidence="10 11" key="1">
    <citation type="submission" date="2019-11" db="EMBL/GenBank/DDBJ databases">
        <authorList>
            <person name="Zhang J."/>
            <person name="Sun C."/>
        </authorList>
    </citation>
    <scope>NUCLEOTIDE SEQUENCE [LARGE SCALE GENOMIC DNA]</scope>
    <source>
        <strain evidence="11">sp2</strain>
    </source>
</reference>
<organism evidence="10 11">
    <name type="scientific">Guyparkeria halophila</name>
    <dbReference type="NCBI Taxonomy" id="47960"/>
    <lineage>
        <taxon>Bacteria</taxon>
        <taxon>Pseudomonadati</taxon>
        <taxon>Pseudomonadota</taxon>
        <taxon>Gammaproteobacteria</taxon>
        <taxon>Chromatiales</taxon>
        <taxon>Thioalkalibacteraceae</taxon>
        <taxon>Guyparkeria</taxon>
    </lineage>
</organism>
<feature type="compositionally biased region" description="Basic residues" evidence="8">
    <location>
        <begin position="55"/>
        <end position="68"/>
    </location>
</feature>
<proteinExistence type="inferred from homology"/>
<keyword evidence="6 9" id="KW-1133">Transmembrane helix</keyword>
<protein>
    <submittedName>
        <fullName evidence="10">Iron chelate uptake ABC transporter family permease subunit</fullName>
    </submittedName>
</protein>
<name>A0A6I6D610_9GAMM</name>
<comment type="similarity">
    <text evidence="2">Belongs to the binding-protein-dependent transport system permease family. FecCD subfamily.</text>
</comment>
<dbReference type="GO" id="GO:0033214">
    <property type="term" value="P:siderophore-iron import into cell"/>
    <property type="evidence" value="ECO:0007669"/>
    <property type="project" value="TreeGrafter"/>
</dbReference>
<feature type="transmembrane region" description="Helical" evidence="9">
    <location>
        <begin position="440"/>
        <end position="457"/>
    </location>
</feature>